<dbReference type="InterPro" id="IPR027417">
    <property type="entry name" value="P-loop_NTPase"/>
</dbReference>
<keyword evidence="2" id="KW-0813">Transport</keyword>
<dbReference type="InterPro" id="IPR050153">
    <property type="entry name" value="Metal_Ion_Import_ABC"/>
</dbReference>
<evidence type="ECO:0000313" key="8">
    <source>
        <dbReference type="Proteomes" id="UP000252770"/>
    </source>
</evidence>
<keyword evidence="4 7" id="KW-0067">ATP-binding</keyword>
<comment type="caution">
    <text evidence="7">The sequence shown here is derived from an EMBL/GenBank/DDBJ whole genome shotgun (WGS) entry which is preliminary data.</text>
</comment>
<feature type="compositionally biased region" description="Basic and acidic residues" evidence="5">
    <location>
        <begin position="252"/>
        <end position="278"/>
    </location>
</feature>
<dbReference type="PROSITE" id="PS00211">
    <property type="entry name" value="ABC_TRANSPORTER_1"/>
    <property type="match status" value="1"/>
</dbReference>
<accession>A0A367YUF3</accession>
<dbReference type="GO" id="GO:0016887">
    <property type="term" value="F:ATP hydrolysis activity"/>
    <property type="evidence" value="ECO:0007669"/>
    <property type="project" value="InterPro"/>
</dbReference>
<dbReference type="SUPFAM" id="SSF52540">
    <property type="entry name" value="P-loop containing nucleoside triphosphate hydrolases"/>
    <property type="match status" value="1"/>
</dbReference>
<protein>
    <submittedName>
        <fullName evidence="7">ATP-binding cassette domain-containing protein</fullName>
    </submittedName>
</protein>
<dbReference type="Pfam" id="PF00005">
    <property type="entry name" value="ABC_tran"/>
    <property type="match status" value="1"/>
</dbReference>
<evidence type="ECO:0000259" key="6">
    <source>
        <dbReference type="PROSITE" id="PS50893"/>
    </source>
</evidence>
<dbReference type="RefSeq" id="WP_114126705.1">
    <property type="nucleotide sequence ID" value="NZ_QOUI01000006.1"/>
</dbReference>
<dbReference type="EMBL" id="QOUI01000006">
    <property type="protein sequence ID" value="RCK69387.1"/>
    <property type="molecule type" value="Genomic_DNA"/>
</dbReference>
<dbReference type="PROSITE" id="PS50893">
    <property type="entry name" value="ABC_TRANSPORTER_2"/>
    <property type="match status" value="1"/>
</dbReference>
<keyword evidence="8" id="KW-1185">Reference proteome</keyword>
<gene>
    <name evidence="7" type="ORF">DT076_10875</name>
</gene>
<keyword evidence="3" id="KW-0547">Nucleotide-binding</keyword>
<feature type="domain" description="ABC transporter" evidence="6">
    <location>
        <begin position="27"/>
        <end position="260"/>
    </location>
</feature>
<evidence type="ECO:0000256" key="5">
    <source>
        <dbReference type="SAM" id="MobiDB-lite"/>
    </source>
</evidence>
<dbReference type="Proteomes" id="UP000252770">
    <property type="component" value="Unassembled WGS sequence"/>
</dbReference>
<name>A0A367YUF3_9ACTN</name>
<reference evidence="7 8" key="1">
    <citation type="submission" date="2018-07" db="EMBL/GenBank/DDBJ databases">
        <title>Desertimonas flava gen. nov. sp. nov.</title>
        <authorList>
            <person name="Liu S."/>
        </authorList>
    </citation>
    <scope>NUCLEOTIDE SEQUENCE [LARGE SCALE GENOMIC DNA]</scope>
    <source>
        <strain evidence="7 8">16Sb5-5</strain>
    </source>
</reference>
<evidence type="ECO:0000313" key="7">
    <source>
        <dbReference type="EMBL" id="RCK69387.1"/>
    </source>
</evidence>
<dbReference type="AlphaFoldDB" id="A0A367YUF3"/>
<evidence type="ECO:0000256" key="2">
    <source>
        <dbReference type="ARBA" id="ARBA00022448"/>
    </source>
</evidence>
<evidence type="ECO:0000256" key="4">
    <source>
        <dbReference type="ARBA" id="ARBA00022840"/>
    </source>
</evidence>
<dbReference type="PANTHER" id="PTHR42734">
    <property type="entry name" value="METAL TRANSPORT SYSTEM ATP-BINDING PROTEIN TM_0124-RELATED"/>
    <property type="match status" value="1"/>
</dbReference>
<proteinExistence type="inferred from homology"/>
<dbReference type="PANTHER" id="PTHR42734:SF5">
    <property type="entry name" value="IRON TRANSPORT SYSTEM ATP-BINDING PROTEIN HI_0361-RELATED"/>
    <property type="match status" value="1"/>
</dbReference>
<dbReference type="SMART" id="SM00382">
    <property type="entry name" value="AAA"/>
    <property type="match status" value="1"/>
</dbReference>
<comment type="similarity">
    <text evidence="1">Belongs to the ABC transporter superfamily.</text>
</comment>
<dbReference type="InterPro" id="IPR017871">
    <property type="entry name" value="ABC_transporter-like_CS"/>
</dbReference>
<dbReference type="InterPro" id="IPR003439">
    <property type="entry name" value="ABC_transporter-like_ATP-bd"/>
</dbReference>
<evidence type="ECO:0000256" key="1">
    <source>
        <dbReference type="ARBA" id="ARBA00005417"/>
    </source>
</evidence>
<sequence length="278" mass="29414">MAAAEGVPVVADRQHPPTPAVPADALVEVDDVTVLLGGRPVLRGVHAVVRAGEVVAVMGANGSGKTTLVRAVLRLLPVAAGTVRLLGSTGSRGTDWARIGYVPQRSTLNLRNATVAEVVTSGRLPHRRPLLPASRRDRQRVRESLERVGMAARRSDQMVHLSGGQQQRVLVARALAGDPELLVMDEPLAGVDAESQQAIADVLAGLVADGLTALVVLHETGPLRPLLTRALVLQDGRLVHDGPVPEVGLPGGHEHHELLGSQGDHRRVFRDPAAEEED</sequence>
<evidence type="ECO:0000256" key="3">
    <source>
        <dbReference type="ARBA" id="ARBA00022741"/>
    </source>
</evidence>
<dbReference type="Gene3D" id="3.40.50.300">
    <property type="entry name" value="P-loop containing nucleotide triphosphate hydrolases"/>
    <property type="match status" value="1"/>
</dbReference>
<feature type="region of interest" description="Disordered" evidence="5">
    <location>
        <begin position="243"/>
        <end position="278"/>
    </location>
</feature>
<dbReference type="InterPro" id="IPR003593">
    <property type="entry name" value="AAA+_ATPase"/>
</dbReference>
<organism evidence="7 8">
    <name type="scientific">Desertihabitans brevis</name>
    <dbReference type="NCBI Taxonomy" id="2268447"/>
    <lineage>
        <taxon>Bacteria</taxon>
        <taxon>Bacillati</taxon>
        <taxon>Actinomycetota</taxon>
        <taxon>Actinomycetes</taxon>
        <taxon>Propionibacteriales</taxon>
        <taxon>Propionibacteriaceae</taxon>
        <taxon>Desertihabitans</taxon>
    </lineage>
</organism>
<dbReference type="GO" id="GO:0005524">
    <property type="term" value="F:ATP binding"/>
    <property type="evidence" value="ECO:0007669"/>
    <property type="project" value="UniProtKB-KW"/>
</dbReference>